<feature type="compositionally biased region" description="Low complexity" evidence="1">
    <location>
        <begin position="683"/>
        <end position="695"/>
    </location>
</feature>
<feature type="compositionally biased region" description="Acidic residues" evidence="1">
    <location>
        <begin position="135"/>
        <end position="149"/>
    </location>
</feature>
<feature type="compositionally biased region" description="Low complexity" evidence="1">
    <location>
        <begin position="1139"/>
        <end position="1154"/>
    </location>
</feature>
<dbReference type="InterPro" id="IPR036457">
    <property type="entry name" value="PPM-type-like_dom_sf"/>
</dbReference>
<organism evidence="2">
    <name type="scientific">Diabrotica virgifera virgifera</name>
    <name type="common">western corn rootworm</name>
    <dbReference type="NCBI Taxonomy" id="50390"/>
    <lineage>
        <taxon>Eukaryota</taxon>
        <taxon>Metazoa</taxon>
        <taxon>Ecdysozoa</taxon>
        <taxon>Arthropoda</taxon>
        <taxon>Hexapoda</taxon>
        <taxon>Insecta</taxon>
        <taxon>Pterygota</taxon>
        <taxon>Neoptera</taxon>
        <taxon>Endopterygota</taxon>
        <taxon>Coleoptera</taxon>
        <taxon>Polyphaga</taxon>
        <taxon>Cucujiformia</taxon>
        <taxon>Chrysomeloidea</taxon>
        <taxon>Chrysomelidae</taxon>
        <taxon>Galerucinae</taxon>
        <taxon>Diabroticina</taxon>
        <taxon>Diabroticites</taxon>
        <taxon>Diabrotica</taxon>
    </lineage>
</organism>
<feature type="compositionally biased region" description="Polar residues" evidence="1">
    <location>
        <begin position="1253"/>
        <end position="1276"/>
    </location>
</feature>
<feature type="compositionally biased region" description="Polar residues" evidence="1">
    <location>
        <begin position="634"/>
        <end position="651"/>
    </location>
</feature>
<name>A0A6P7F878_DIAVI</name>
<feature type="compositionally biased region" description="Polar residues" evidence="1">
    <location>
        <begin position="115"/>
        <end position="126"/>
    </location>
</feature>
<feature type="region of interest" description="Disordered" evidence="1">
    <location>
        <begin position="857"/>
        <end position="884"/>
    </location>
</feature>
<proteinExistence type="predicted"/>
<feature type="region of interest" description="Disordered" evidence="1">
    <location>
        <begin position="115"/>
        <end position="149"/>
    </location>
</feature>
<gene>
    <name evidence="2" type="primary">LOC114325940</name>
</gene>
<feature type="compositionally biased region" description="Polar residues" evidence="1">
    <location>
        <begin position="974"/>
        <end position="983"/>
    </location>
</feature>
<dbReference type="InParanoid" id="A0A6P7F878"/>
<feature type="compositionally biased region" description="Low complexity" evidence="1">
    <location>
        <begin position="1277"/>
        <end position="1295"/>
    </location>
</feature>
<feature type="region of interest" description="Disordered" evidence="1">
    <location>
        <begin position="355"/>
        <end position="376"/>
    </location>
</feature>
<protein>
    <submittedName>
        <fullName evidence="2">Titin-like isoform X1</fullName>
    </submittedName>
</protein>
<reference evidence="2" key="1">
    <citation type="submission" date="2025-08" db="UniProtKB">
        <authorList>
            <consortium name="RefSeq"/>
        </authorList>
    </citation>
    <scope>IDENTIFICATION</scope>
    <source>
        <tissue evidence="2">Whole insect</tissue>
    </source>
</reference>
<dbReference type="Gene3D" id="3.60.40.10">
    <property type="entry name" value="PPM-type phosphatase domain"/>
    <property type="match status" value="1"/>
</dbReference>
<feature type="compositionally biased region" description="Polar residues" evidence="1">
    <location>
        <begin position="1162"/>
        <end position="1175"/>
    </location>
</feature>
<dbReference type="Pfam" id="PF07145">
    <property type="entry name" value="PAM2"/>
    <property type="match status" value="1"/>
</dbReference>
<dbReference type="RefSeq" id="XP_028129893.1">
    <property type="nucleotide sequence ID" value="XM_028274092.1"/>
</dbReference>
<evidence type="ECO:0000256" key="1">
    <source>
        <dbReference type="SAM" id="MobiDB-lite"/>
    </source>
</evidence>
<feature type="compositionally biased region" description="Basic and acidic residues" evidence="1">
    <location>
        <begin position="1370"/>
        <end position="1380"/>
    </location>
</feature>
<evidence type="ECO:0000313" key="2">
    <source>
        <dbReference type="RefSeq" id="XP_028129893.1"/>
    </source>
</evidence>
<feature type="region of interest" description="Disordered" evidence="1">
    <location>
        <begin position="201"/>
        <end position="235"/>
    </location>
</feature>
<feature type="compositionally biased region" description="Basic and acidic residues" evidence="1">
    <location>
        <begin position="1088"/>
        <end position="1099"/>
    </location>
</feature>
<dbReference type="OrthoDB" id="416093at2759"/>
<feature type="compositionally biased region" description="Polar residues" evidence="1">
    <location>
        <begin position="1345"/>
        <end position="1355"/>
    </location>
</feature>
<sequence>MVIICSIFCRREYKKKEHCDDTDRISQRLVHLAKEQGSTDNISVIVVFLREPSKIAAEAHWANRNLVPVTMEASLDNSNNPFGMSNGANTDNIITQKSDGLLLNLTDNYKQNGTDLQTSDFFSTEKSNGKRSASDFDDEDFGPETDVDALDDLLSPGPKESIAKNFSDAFSPSPNNNLLGDEGVFNPFMEHQEKAALEMEKSLRKRESRDEFEEDERLAREETPTPPADAGKPVFDLRSHPGKRVFVLRYHTVHDVSGLVENQADSESEDEWNYFKGDEANKENVSPQQEKEVADIPEEDDTMSQLNPNAAEFVPVSPTRSVPSPTCRMLMNDQIVSQSPCKAKDVDINVPSPRDFEKEVKSRPSEVDTNGHENMENILNGKNIDEIPEFLPENSTPKKVFQNDEFHFGPNAAPFTPKLLDQSEALSTKAVYGDESTATLESTFNNSNQDLHMLNKESDPMSMSFYADKGESNPFDLNKVQLLPDNLDDFLNKPDNDNFNETISDLPEHTHLDERKNNDDAIQITDLDKQSYDDEKELASPLEPERELLTTEETDFAKTPEPTHENLLGEFCCIPKKEVPADLPADVELISPVPAEAIEVSDLLKSDVVTLPADVELVPADILNKSSAHDDLPSNESPSTDPLSEPISHSPQPALEEFARVESAVSDDLGISERPISPDLQKELLASPLPAALSPEPHKETLASPSPSPLSPEPHKEALSPSPSPLSPEPHKEALSPSPSPISPEPQKEDLGNPSPSPLSPEPQQGTLEHASPIPLVPETQKGDIEFSSEPFSGVQAVSASPVPALNKEDLQASSPHPLSPEPQVHDVASSSPVPNLLPPSPKPVCRLPLELYQGLEEAKSPECDSSHPEPKPASPLLYTEAKSPDFGKSEKIDLAITPEPIPEHFKLDYPVGESKSSVCDLSEPKSPIQEVLLHADSTEEKLLDEAQQRFEDLCHPIESPEDVTSSVKDDLSSPVQDLQSKSPVGDQVIDDSFVQEAVVEVHASKESENQQPPLIEPEIIEPIAANITDLPELVLPPPRMCVYPLKTQEIPLDVKTETISPEFAEPTIVTPSEESKADDLVSSTLDEAVKEPSTEEQKMAEELQKEMIGIGVASAVAAGAAITAVVSATKVEDKKKSPSASAKKPASPKTTTANKSPAVASKTTSKLTPTAPKQTTSRTSATKATTPKTGLTKPPATTASAPKPSPRTALSKPRTTPTATAKTAPPKPADKLANGDVKSTIRSTLHVKKTVSETNGTTKTSTSRPATASKVSLTQKPAAKPATAAPPSKTTIPSRSAPLTTRSAPTAKRPTTLTSKTTTSTLSADKTSTTTKPSLTKTSPKSTNVPPKTTSTLSKPRVPLTRTVAKAPPDTEKQIKESANKITASRSLTSARTVGSASTVRSTLASTRRVESKVSSTRTTTVTKTSTTTMKSTTAKKPAELIKGPVTKTKTTKIEKPKENGISTVVTEEITVVNNTNAVIDNQIDSQPELMKDNSPIDNKLLIETPQLVETNAD</sequence>
<feature type="compositionally biased region" description="Low complexity" evidence="1">
    <location>
        <begin position="1307"/>
        <end position="1344"/>
    </location>
</feature>
<feature type="region of interest" description="Disordered" evidence="1">
    <location>
        <begin position="957"/>
        <end position="988"/>
    </location>
</feature>
<feature type="compositionally biased region" description="Low complexity" evidence="1">
    <location>
        <begin position="1176"/>
        <end position="1225"/>
    </location>
</feature>
<feature type="region of interest" description="Disordered" evidence="1">
    <location>
        <begin position="278"/>
        <end position="319"/>
    </location>
</feature>
<feature type="compositionally biased region" description="Basic and acidic residues" evidence="1">
    <location>
        <begin position="857"/>
        <end position="871"/>
    </location>
</feature>
<feature type="region of interest" description="Disordered" evidence="1">
    <location>
        <begin position="626"/>
        <end position="844"/>
    </location>
</feature>
<feature type="compositionally biased region" description="Basic and acidic residues" evidence="1">
    <location>
        <begin position="355"/>
        <end position="375"/>
    </location>
</feature>
<feature type="region of interest" description="Disordered" evidence="1">
    <location>
        <begin position="1064"/>
        <end position="1099"/>
    </location>
</feature>
<feature type="region of interest" description="Disordered" evidence="1">
    <location>
        <begin position="1130"/>
        <end position="1383"/>
    </location>
</feature>
<dbReference type="InterPro" id="IPR009818">
    <property type="entry name" value="PAM2_motif"/>
</dbReference>
<accession>A0A6P7F878</accession>
<dbReference type="SUPFAM" id="SSF81606">
    <property type="entry name" value="PP2C-like"/>
    <property type="match status" value="1"/>
</dbReference>